<dbReference type="PROSITE" id="PS01285">
    <property type="entry name" value="FA58C_1"/>
    <property type="match status" value="1"/>
</dbReference>
<feature type="domain" description="F5/8 type C" evidence="1">
    <location>
        <begin position="1"/>
        <end position="76"/>
    </location>
</feature>
<dbReference type="Pfam" id="PF00754">
    <property type="entry name" value="F5_F8_type_C"/>
    <property type="match status" value="1"/>
</dbReference>
<dbReference type="AlphaFoldDB" id="A0ABD0R6U7"/>
<dbReference type="InterPro" id="IPR000421">
    <property type="entry name" value="FA58C"/>
</dbReference>
<dbReference type="SUPFAM" id="SSF49785">
    <property type="entry name" value="Galactose-binding domain-like"/>
    <property type="match status" value="1"/>
</dbReference>
<dbReference type="EMBL" id="JAMKFB020000005">
    <property type="protein sequence ID" value="KAL0194038.1"/>
    <property type="molecule type" value="Genomic_DNA"/>
</dbReference>
<feature type="non-terminal residue" evidence="2">
    <location>
        <position position="76"/>
    </location>
</feature>
<feature type="non-terminal residue" evidence="2">
    <location>
        <position position="1"/>
    </location>
</feature>
<dbReference type="Proteomes" id="UP001529510">
    <property type="component" value="Unassembled WGS sequence"/>
</dbReference>
<organism evidence="2 3">
    <name type="scientific">Cirrhinus mrigala</name>
    <name type="common">Mrigala</name>
    <dbReference type="NCBI Taxonomy" id="683832"/>
    <lineage>
        <taxon>Eukaryota</taxon>
        <taxon>Metazoa</taxon>
        <taxon>Chordata</taxon>
        <taxon>Craniata</taxon>
        <taxon>Vertebrata</taxon>
        <taxon>Euteleostomi</taxon>
        <taxon>Actinopterygii</taxon>
        <taxon>Neopterygii</taxon>
        <taxon>Teleostei</taxon>
        <taxon>Ostariophysi</taxon>
        <taxon>Cypriniformes</taxon>
        <taxon>Cyprinidae</taxon>
        <taxon>Labeoninae</taxon>
        <taxon>Labeonini</taxon>
        <taxon>Cirrhinus</taxon>
    </lineage>
</organism>
<name>A0ABD0R6U7_CIRMR</name>
<accession>A0ABD0R6U7</accession>
<keyword evidence="3" id="KW-1185">Reference proteome</keyword>
<gene>
    <name evidence="2" type="ORF">M9458_012334</name>
</gene>
<sequence length="76" mass="8948">LNREEGDGAWCPAGQLQPSDVQYLQLDLRQLIFLTVVATQGRYARNSGNEFARKYRLEYSRDGHRWISWRNRFGSE</sequence>
<comment type="caution">
    <text evidence="2">The sequence shown here is derived from an EMBL/GenBank/DDBJ whole genome shotgun (WGS) entry which is preliminary data.</text>
</comment>
<proteinExistence type="predicted"/>
<dbReference type="InterPro" id="IPR008979">
    <property type="entry name" value="Galactose-bd-like_sf"/>
</dbReference>
<protein>
    <recommendedName>
        <fullName evidence="1">F5/8 type C domain-containing protein</fullName>
    </recommendedName>
</protein>
<evidence type="ECO:0000313" key="3">
    <source>
        <dbReference type="Proteomes" id="UP001529510"/>
    </source>
</evidence>
<dbReference type="PROSITE" id="PS50022">
    <property type="entry name" value="FA58C_3"/>
    <property type="match status" value="1"/>
</dbReference>
<dbReference type="PANTHER" id="PTHR24543">
    <property type="entry name" value="MULTICOPPER OXIDASE-RELATED"/>
    <property type="match status" value="1"/>
</dbReference>
<reference evidence="2 3" key="1">
    <citation type="submission" date="2024-05" db="EMBL/GenBank/DDBJ databases">
        <title>Genome sequencing and assembly of Indian major carp, Cirrhinus mrigala (Hamilton, 1822).</title>
        <authorList>
            <person name="Mohindra V."/>
            <person name="Chowdhury L.M."/>
            <person name="Lal K."/>
            <person name="Jena J.K."/>
        </authorList>
    </citation>
    <scope>NUCLEOTIDE SEQUENCE [LARGE SCALE GENOMIC DNA]</scope>
    <source>
        <strain evidence="2">CM1030</strain>
        <tissue evidence="2">Blood</tissue>
    </source>
</reference>
<evidence type="ECO:0000313" key="2">
    <source>
        <dbReference type="EMBL" id="KAL0194038.1"/>
    </source>
</evidence>
<evidence type="ECO:0000259" key="1">
    <source>
        <dbReference type="PROSITE" id="PS50022"/>
    </source>
</evidence>
<dbReference type="PANTHER" id="PTHR24543:SF291">
    <property type="entry name" value="SMOKE ALARM, ISOFORM D"/>
    <property type="match status" value="1"/>
</dbReference>
<dbReference type="Gene3D" id="2.60.120.260">
    <property type="entry name" value="Galactose-binding domain-like"/>
    <property type="match status" value="1"/>
</dbReference>